<feature type="compositionally biased region" description="Polar residues" evidence="1">
    <location>
        <begin position="22"/>
        <end position="34"/>
    </location>
</feature>
<feature type="region of interest" description="Disordered" evidence="1">
    <location>
        <begin position="1"/>
        <end position="40"/>
    </location>
</feature>
<organism evidence="2 3">
    <name type="scientific">Chryseobacterium gambrini</name>
    <dbReference type="NCBI Taxonomy" id="373672"/>
    <lineage>
        <taxon>Bacteria</taxon>
        <taxon>Pseudomonadati</taxon>
        <taxon>Bacteroidota</taxon>
        <taxon>Flavobacteriia</taxon>
        <taxon>Flavobacteriales</taxon>
        <taxon>Weeksellaceae</taxon>
        <taxon>Chryseobacterium group</taxon>
        <taxon>Chryseobacterium</taxon>
    </lineage>
</organism>
<feature type="non-terminal residue" evidence="2">
    <location>
        <position position="1"/>
    </location>
</feature>
<sequence>GRKKYTPNNSTPEEVFSDVEESSYNHNSNTSTVRSWAANF</sequence>
<proteinExistence type="predicted"/>
<evidence type="ECO:0000256" key="1">
    <source>
        <dbReference type="SAM" id="MobiDB-lite"/>
    </source>
</evidence>
<dbReference type="AlphaFoldDB" id="A0A1N7R173"/>
<dbReference type="Proteomes" id="UP000185781">
    <property type="component" value="Unassembled WGS sequence"/>
</dbReference>
<accession>A0A1N7R173</accession>
<gene>
    <name evidence="2" type="ORF">SAMN05421785_1443</name>
</gene>
<dbReference type="STRING" id="373672.SAMN05421785_1443"/>
<dbReference type="EMBL" id="FTOV01000044">
    <property type="protein sequence ID" value="SIT28862.1"/>
    <property type="molecule type" value="Genomic_DNA"/>
</dbReference>
<protein>
    <submittedName>
        <fullName evidence="2">Uncharacterized protein</fullName>
    </submittedName>
</protein>
<reference evidence="2 3" key="1">
    <citation type="submission" date="2017-01" db="EMBL/GenBank/DDBJ databases">
        <authorList>
            <person name="Mah S.A."/>
            <person name="Swanson W.J."/>
            <person name="Moy G.W."/>
            <person name="Vacquier V.D."/>
        </authorList>
    </citation>
    <scope>NUCLEOTIDE SEQUENCE [LARGE SCALE GENOMIC DNA]</scope>
    <source>
        <strain evidence="2 3">DSM 18014</strain>
    </source>
</reference>
<evidence type="ECO:0000313" key="2">
    <source>
        <dbReference type="EMBL" id="SIT28862.1"/>
    </source>
</evidence>
<feature type="compositionally biased region" description="Polar residues" evidence="1">
    <location>
        <begin position="1"/>
        <end position="12"/>
    </location>
</feature>
<evidence type="ECO:0000313" key="3">
    <source>
        <dbReference type="Proteomes" id="UP000185781"/>
    </source>
</evidence>
<name>A0A1N7R173_9FLAO</name>